<accession>A0A517NGC2</accession>
<dbReference type="Proteomes" id="UP000318538">
    <property type="component" value="Chromosome"/>
</dbReference>
<dbReference type="EMBL" id="CP036525">
    <property type="protein sequence ID" value="QDT06187.1"/>
    <property type="molecule type" value="Genomic_DNA"/>
</dbReference>
<name>A0A517NGC2_9BACT</name>
<evidence type="ECO:0000313" key="2">
    <source>
        <dbReference type="Proteomes" id="UP000318538"/>
    </source>
</evidence>
<dbReference type="KEGG" id="rlc:K227x_45950"/>
<organism evidence="1 2">
    <name type="scientific">Rubripirellula lacrimiformis</name>
    <dbReference type="NCBI Taxonomy" id="1930273"/>
    <lineage>
        <taxon>Bacteria</taxon>
        <taxon>Pseudomonadati</taxon>
        <taxon>Planctomycetota</taxon>
        <taxon>Planctomycetia</taxon>
        <taxon>Pirellulales</taxon>
        <taxon>Pirellulaceae</taxon>
        <taxon>Rubripirellula</taxon>
    </lineage>
</organism>
<sequence length="125" mass="14038">MRGGKFEFEFEFESCHSSASPLPRIGREFYSCPMWGRGAGGEGGKFEFEFEFKFKFKSYHSSASSLPRIGREFCSCPMWGRGAGGEGGKVRVRVQVQELPQLRLLSPPHRTRVLLVSDVGERGRG</sequence>
<protein>
    <submittedName>
        <fullName evidence="1">Uncharacterized protein</fullName>
    </submittedName>
</protein>
<dbReference type="AlphaFoldDB" id="A0A517NGC2"/>
<evidence type="ECO:0000313" key="1">
    <source>
        <dbReference type="EMBL" id="QDT06187.1"/>
    </source>
</evidence>
<proteinExistence type="predicted"/>
<keyword evidence="2" id="KW-1185">Reference proteome</keyword>
<gene>
    <name evidence="1" type="ORF">K227x_45950</name>
</gene>
<reference evidence="1 2" key="1">
    <citation type="submission" date="2019-02" db="EMBL/GenBank/DDBJ databases">
        <title>Deep-cultivation of Planctomycetes and their phenomic and genomic characterization uncovers novel biology.</title>
        <authorList>
            <person name="Wiegand S."/>
            <person name="Jogler M."/>
            <person name="Boedeker C."/>
            <person name="Pinto D."/>
            <person name="Vollmers J."/>
            <person name="Rivas-Marin E."/>
            <person name="Kohn T."/>
            <person name="Peeters S.H."/>
            <person name="Heuer A."/>
            <person name="Rast P."/>
            <person name="Oberbeckmann S."/>
            <person name="Bunk B."/>
            <person name="Jeske O."/>
            <person name="Meyerdierks A."/>
            <person name="Storesund J.E."/>
            <person name="Kallscheuer N."/>
            <person name="Luecker S."/>
            <person name="Lage O.M."/>
            <person name="Pohl T."/>
            <person name="Merkel B.J."/>
            <person name="Hornburger P."/>
            <person name="Mueller R.-W."/>
            <person name="Bruemmer F."/>
            <person name="Labrenz M."/>
            <person name="Spormann A.M."/>
            <person name="Op den Camp H."/>
            <person name="Overmann J."/>
            <person name="Amann R."/>
            <person name="Jetten M.S.M."/>
            <person name="Mascher T."/>
            <person name="Medema M.H."/>
            <person name="Devos D.P."/>
            <person name="Kaster A.-K."/>
            <person name="Ovreas L."/>
            <person name="Rohde M."/>
            <person name="Galperin M.Y."/>
            <person name="Jogler C."/>
        </authorList>
    </citation>
    <scope>NUCLEOTIDE SEQUENCE [LARGE SCALE GENOMIC DNA]</scope>
    <source>
        <strain evidence="1 2">K22_7</strain>
    </source>
</reference>